<dbReference type="Proteomes" id="UP000671960">
    <property type="component" value="Chromosome"/>
</dbReference>
<keyword evidence="4" id="KW-0479">Metal-binding</keyword>
<evidence type="ECO:0000256" key="3">
    <source>
        <dbReference type="ARBA" id="ARBA00022505"/>
    </source>
</evidence>
<gene>
    <name evidence="9" type="primary">fdhF</name>
    <name evidence="9" type="ORF">HC231_15240</name>
</gene>
<evidence type="ECO:0000256" key="2">
    <source>
        <dbReference type="ARBA" id="ARBA00022485"/>
    </source>
</evidence>
<dbReference type="PIRSF" id="PIRSF000144">
    <property type="entry name" value="CbbBc"/>
    <property type="match status" value="1"/>
</dbReference>
<keyword evidence="2" id="KW-0004">4Fe-4S</keyword>
<dbReference type="Gene3D" id="3.40.50.740">
    <property type="match status" value="1"/>
</dbReference>
<dbReference type="CDD" id="cd02790">
    <property type="entry name" value="MopB_CT_Formate-Dh_H"/>
    <property type="match status" value="1"/>
</dbReference>
<name>A0ABX7UZN8_9GAMM</name>
<dbReference type="CDD" id="cd02753">
    <property type="entry name" value="MopB_Formate-Dh-H"/>
    <property type="match status" value="1"/>
</dbReference>
<evidence type="ECO:0000256" key="5">
    <source>
        <dbReference type="ARBA" id="ARBA00023002"/>
    </source>
</evidence>
<keyword evidence="10" id="KW-1185">Reference proteome</keyword>
<dbReference type="PANTHER" id="PTHR43105">
    <property type="entry name" value="RESPIRATORY NITRATE REDUCTASE"/>
    <property type="match status" value="1"/>
</dbReference>
<dbReference type="InterPro" id="IPR009010">
    <property type="entry name" value="Asp_de-COase-like_dom_sf"/>
</dbReference>
<dbReference type="InterPro" id="IPR006963">
    <property type="entry name" value="Mopterin_OxRdtase_4Fe-4S_dom"/>
</dbReference>
<accession>A0ABX7UZN8</accession>
<dbReference type="PROSITE" id="PS00551">
    <property type="entry name" value="MOLYBDOPTERIN_PROK_1"/>
    <property type="match status" value="1"/>
</dbReference>
<proteinExistence type="predicted"/>
<sequence>MQKVITVCPYCGSGCKIHLLVEHGKVVGAEGANGHTNEGELCLKGYYGWDFLNDTKLLTPRLKQPLIRRRKGEPFEAVSWDEAIAFASSRLKAIKEKYGAESIMHTGSSRGPGNETNYVMQKFARAVTGNNNVDCCARVCHGPSVAGLRVTLGNGAMSNSINEIEHTECILVFGYNAADSHPIVARRILKAKERGAKIIVCDPRHIETARIADLWLPLKNGSNMALVNAFANVLINEGLYNKEYVARHTEGFEEYSQIVAKYTPEYVADITGLSPQLVREAMRMFAAAPSATILWGMGVCQWGQGVDVVKGLSGLALLTGNLGRPNVGVGPVRGQNNVQGACDMGALPDMFPGYQSVTDEQVRHKFAKAWGVASLSDKIGYSLTDVPHKIKEGKIRANYVMGEDPLQTEPDLSMMREAFNELELLIVQDIFMTKTASVADVILPATSWGEHEGVYSAADRGFQRFYKAVEPKGDVKPDWEIISLMATALGYPMHYNNTQEIWDELRHLCPSYYGATYEKMAGLGYVPWPCATEDSPGTPWLYEGNQFARPGGKGLLFATEWRPPMELVDEDYPLVLCTVREVGHYSCRSMTGNCTALQTLADEPGYVQVNPEDAERLGLRDQQLAWVSSRRGKVITRVAVSERVNKGAVYMTYQWWIGACNELTLDHLDPISKTPEYKYCAVKLEAIENQQWAENYVQQEYSQLKSHLRKTAEEIR</sequence>
<organism evidence="9 10">
    <name type="scientific">Brenneria izadpanahii</name>
    <dbReference type="NCBI Taxonomy" id="2722756"/>
    <lineage>
        <taxon>Bacteria</taxon>
        <taxon>Pseudomonadati</taxon>
        <taxon>Pseudomonadota</taxon>
        <taxon>Gammaproteobacteria</taxon>
        <taxon>Enterobacterales</taxon>
        <taxon>Pectobacteriaceae</taxon>
        <taxon>Brenneria</taxon>
    </lineage>
</organism>
<evidence type="ECO:0000256" key="6">
    <source>
        <dbReference type="ARBA" id="ARBA00023004"/>
    </source>
</evidence>
<keyword evidence="7" id="KW-0411">Iron-sulfur</keyword>
<dbReference type="SMART" id="SM00926">
    <property type="entry name" value="Molybdop_Fe4S4"/>
    <property type="match status" value="1"/>
</dbReference>
<dbReference type="NCBIfam" id="TIGR01591">
    <property type="entry name" value="Fdh-alpha"/>
    <property type="match status" value="1"/>
</dbReference>
<evidence type="ECO:0000313" key="9">
    <source>
        <dbReference type="EMBL" id="QTF09108.1"/>
    </source>
</evidence>
<dbReference type="InterPro" id="IPR027467">
    <property type="entry name" value="MopterinOxRdtase_cofactor_BS"/>
</dbReference>
<dbReference type="InterPro" id="IPR006655">
    <property type="entry name" value="Mopterin_OxRdtase_prok_CS"/>
</dbReference>
<dbReference type="InterPro" id="IPR050123">
    <property type="entry name" value="Prok_molybdopt-oxidoreductase"/>
</dbReference>
<dbReference type="PANTHER" id="PTHR43105:SF14">
    <property type="entry name" value="FORMATE DEHYDROGENASE H"/>
    <property type="match status" value="1"/>
</dbReference>
<dbReference type="PROSITE" id="PS51669">
    <property type="entry name" value="4FE4S_MOW_BIS_MGD"/>
    <property type="match status" value="1"/>
</dbReference>
<feature type="domain" description="4Fe-4S Mo/W bis-MGD-type" evidence="8">
    <location>
        <begin position="1"/>
        <end position="56"/>
    </location>
</feature>
<evidence type="ECO:0000259" key="8">
    <source>
        <dbReference type="PROSITE" id="PS51669"/>
    </source>
</evidence>
<dbReference type="Gene3D" id="3.40.228.10">
    <property type="entry name" value="Dimethylsulfoxide Reductase, domain 2"/>
    <property type="match status" value="1"/>
</dbReference>
<dbReference type="InterPro" id="IPR006478">
    <property type="entry name" value="Formate_DH_asu"/>
</dbReference>
<dbReference type="InterPro" id="IPR006656">
    <property type="entry name" value="Mopterin_OxRdtase"/>
</dbReference>
<keyword evidence="3" id="KW-0500">Molybdenum</keyword>
<keyword evidence="6" id="KW-0408">Iron</keyword>
<evidence type="ECO:0000256" key="4">
    <source>
        <dbReference type="ARBA" id="ARBA00022723"/>
    </source>
</evidence>
<dbReference type="RefSeq" id="WP_208227489.1">
    <property type="nucleotide sequence ID" value="NZ_CP050854.1"/>
</dbReference>
<dbReference type="InterPro" id="IPR041925">
    <property type="entry name" value="CT_Formate-Dh_H"/>
</dbReference>
<protein>
    <submittedName>
        <fullName evidence="9">Formate dehydrogenase subunit alpha</fullName>
    </submittedName>
</protein>
<dbReference type="Gene3D" id="2.40.40.20">
    <property type="match status" value="1"/>
</dbReference>
<dbReference type="PROSITE" id="PS00490">
    <property type="entry name" value="MOLYBDOPTERIN_PROK_2"/>
    <property type="match status" value="1"/>
</dbReference>
<dbReference type="Pfam" id="PF04879">
    <property type="entry name" value="Molybdop_Fe4S4"/>
    <property type="match status" value="1"/>
</dbReference>
<keyword evidence="5" id="KW-0560">Oxidoreductase</keyword>
<evidence type="ECO:0000256" key="1">
    <source>
        <dbReference type="ARBA" id="ARBA00001942"/>
    </source>
</evidence>
<dbReference type="Gene3D" id="2.20.25.90">
    <property type="entry name" value="ADC-like domains"/>
    <property type="match status" value="1"/>
</dbReference>
<dbReference type="InterPro" id="IPR041924">
    <property type="entry name" value="Formate_Dh-H_N"/>
</dbReference>
<evidence type="ECO:0000313" key="10">
    <source>
        <dbReference type="Proteomes" id="UP000671960"/>
    </source>
</evidence>
<dbReference type="SUPFAM" id="SSF53706">
    <property type="entry name" value="Formate dehydrogenase/DMSO reductase, domains 1-3"/>
    <property type="match status" value="1"/>
</dbReference>
<dbReference type="Pfam" id="PF01568">
    <property type="entry name" value="Molydop_binding"/>
    <property type="match status" value="1"/>
</dbReference>
<dbReference type="SUPFAM" id="SSF50692">
    <property type="entry name" value="ADC-like"/>
    <property type="match status" value="1"/>
</dbReference>
<reference evidence="9 10" key="1">
    <citation type="submission" date="2020-03" db="EMBL/GenBank/DDBJ databases">
        <authorList>
            <person name="Bakhshi Ganjeh M."/>
        </authorList>
    </citation>
    <scope>NUCLEOTIDE SEQUENCE [LARGE SCALE GENOMIC DNA]</scope>
    <source>
        <strain evidence="10">Iran 50</strain>
    </source>
</reference>
<dbReference type="InterPro" id="IPR006657">
    <property type="entry name" value="MoPterin_dinucl-bd_dom"/>
</dbReference>
<evidence type="ECO:0000256" key="7">
    <source>
        <dbReference type="ARBA" id="ARBA00023014"/>
    </source>
</evidence>
<comment type="cofactor">
    <cofactor evidence="1">
        <name>Mo-bis(molybdopterin guanine dinucleotide)</name>
        <dbReference type="ChEBI" id="CHEBI:60539"/>
    </cofactor>
</comment>
<dbReference type="EMBL" id="CP050854">
    <property type="protein sequence ID" value="QTF09108.1"/>
    <property type="molecule type" value="Genomic_DNA"/>
</dbReference>
<dbReference type="Pfam" id="PF00384">
    <property type="entry name" value="Molybdopterin"/>
    <property type="match status" value="1"/>
</dbReference>